<comment type="caution">
    <text evidence="1">The sequence shown here is derived from an EMBL/GenBank/DDBJ whole genome shotgun (WGS) entry which is preliminary data.</text>
</comment>
<dbReference type="AlphaFoldDB" id="A0A8J3JBY2"/>
<evidence type="ECO:0000313" key="2">
    <source>
        <dbReference type="Proteomes" id="UP000612808"/>
    </source>
</evidence>
<dbReference type="RefSeq" id="WP_203661451.1">
    <property type="nucleotide sequence ID" value="NZ_BAAAZM010000014.1"/>
</dbReference>
<reference evidence="1" key="1">
    <citation type="submission" date="2021-01" db="EMBL/GenBank/DDBJ databases">
        <title>Whole genome shotgun sequence of Actinocatenispora rupis NBRC 107355.</title>
        <authorList>
            <person name="Komaki H."/>
            <person name="Tamura T."/>
        </authorList>
    </citation>
    <scope>NUCLEOTIDE SEQUENCE</scope>
    <source>
        <strain evidence="1">NBRC 107355</strain>
    </source>
</reference>
<dbReference type="InterPro" id="IPR032710">
    <property type="entry name" value="NTF2-like_dom_sf"/>
</dbReference>
<gene>
    <name evidence="1" type="ORF">Aru02nite_48330</name>
</gene>
<sequence>MIDVEQLTNPEVQALVKAINAGDRLAFSEALTADATMTDDGTQRDLMPWAEREIFASHGHLDVESETDDGLTLIARYRNDTWGEMRTTWRFTVAGGLISRFDTGQA</sequence>
<dbReference type="EMBL" id="BOMB01000028">
    <property type="protein sequence ID" value="GID13944.1"/>
    <property type="molecule type" value="Genomic_DNA"/>
</dbReference>
<accession>A0A8J3JBY2</accession>
<proteinExistence type="predicted"/>
<evidence type="ECO:0000313" key="1">
    <source>
        <dbReference type="EMBL" id="GID13944.1"/>
    </source>
</evidence>
<dbReference type="Proteomes" id="UP000612808">
    <property type="component" value="Unassembled WGS sequence"/>
</dbReference>
<dbReference type="SUPFAM" id="SSF54427">
    <property type="entry name" value="NTF2-like"/>
    <property type="match status" value="1"/>
</dbReference>
<keyword evidence="2" id="KW-1185">Reference proteome</keyword>
<protein>
    <recommendedName>
        <fullName evidence="3">Nuclear transport factor 2 family protein</fullName>
    </recommendedName>
</protein>
<name>A0A8J3JBY2_9ACTN</name>
<evidence type="ECO:0008006" key="3">
    <source>
        <dbReference type="Google" id="ProtNLM"/>
    </source>
</evidence>
<dbReference type="Gene3D" id="3.10.450.50">
    <property type="match status" value="1"/>
</dbReference>
<organism evidence="1 2">
    <name type="scientific">Actinocatenispora rupis</name>
    <dbReference type="NCBI Taxonomy" id="519421"/>
    <lineage>
        <taxon>Bacteria</taxon>
        <taxon>Bacillati</taxon>
        <taxon>Actinomycetota</taxon>
        <taxon>Actinomycetes</taxon>
        <taxon>Micromonosporales</taxon>
        <taxon>Micromonosporaceae</taxon>
        <taxon>Actinocatenispora</taxon>
    </lineage>
</organism>